<dbReference type="PANTHER" id="PTHR42755">
    <property type="entry name" value="3-DEOXY-MANNO-OCTULOSONATE CYTIDYLYLTRANSFERASE"/>
    <property type="match status" value="1"/>
</dbReference>
<dbReference type="PANTHER" id="PTHR42755:SF1">
    <property type="entry name" value="3-DEOXY-D-MANNO-OCTULOSONIC ACID TRANSFERASE, MITOCHONDRIAL-RELATED"/>
    <property type="match status" value="1"/>
</dbReference>
<evidence type="ECO:0000313" key="10">
    <source>
        <dbReference type="Proteomes" id="UP000245263"/>
    </source>
</evidence>
<protein>
    <recommendedName>
        <fullName evidence="3 7">3-deoxy-D-manno-octulosonic acid transferase</fullName>
        <shortName evidence="7">Kdo transferase</shortName>
        <ecNumber evidence="2 7">2.4.99.12</ecNumber>
    </recommendedName>
    <alternativeName>
        <fullName evidence="5 7">Lipid IV(A) 3-deoxy-D-manno-octulosonic acid transferase</fullName>
    </alternativeName>
</protein>
<proteinExistence type="inferred from homology"/>
<reference evidence="9 10" key="1">
    <citation type="submission" date="2021-08" db="EMBL/GenBank/DDBJ databases">
        <title>Complete genome sequence of Leptospira kobayashii strain E30.</title>
        <authorList>
            <person name="Nakao R."/>
            <person name="Nakamura S."/>
            <person name="Masuzawa T."/>
            <person name="Koizumi N."/>
        </authorList>
    </citation>
    <scope>NUCLEOTIDE SEQUENCE [LARGE SCALE GENOMIC DNA]</scope>
    <source>
        <strain evidence="9 10">E30</strain>
    </source>
</reference>
<evidence type="ECO:0000259" key="8">
    <source>
        <dbReference type="Pfam" id="PF04413"/>
    </source>
</evidence>
<evidence type="ECO:0000313" key="9">
    <source>
        <dbReference type="EMBL" id="BDA78344.1"/>
    </source>
</evidence>
<dbReference type="InterPro" id="IPR007507">
    <property type="entry name" value="Glycos_transf_N"/>
</dbReference>
<dbReference type="EC" id="2.4.99.12" evidence="2 7"/>
<evidence type="ECO:0000256" key="7">
    <source>
        <dbReference type="RuleBase" id="RU365103"/>
    </source>
</evidence>
<evidence type="ECO:0000256" key="4">
    <source>
        <dbReference type="ARBA" id="ARBA00022679"/>
    </source>
</evidence>
<comment type="subcellular location">
    <subcellularLocation>
        <location evidence="7">Cell membrane</location>
    </subcellularLocation>
</comment>
<dbReference type="Gene3D" id="3.40.50.11720">
    <property type="entry name" value="3-Deoxy-D-manno-octulosonic-acid transferase, N-terminal domain"/>
    <property type="match status" value="1"/>
</dbReference>
<evidence type="ECO:0000256" key="3">
    <source>
        <dbReference type="ARBA" id="ARBA00019077"/>
    </source>
</evidence>
<keyword evidence="4 7" id="KW-0808">Transferase</keyword>
<keyword evidence="10" id="KW-1185">Reference proteome</keyword>
<dbReference type="InterPro" id="IPR038107">
    <property type="entry name" value="Glycos_transf_N_sf"/>
</dbReference>
<accession>A0ABN6KF08</accession>
<dbReference type="Gene3D" id="3.40.50.2000">
    <property type="entry name" value="Glycogen Phosphorylase B"/>
    <property type="match status" value="1"/>
</dbReference>
<comment type="pathway">
    <text evidence="1 7">Bacterial outer membrane biogenesis; LPS core biosynthesis.</text>
</comment>
<evidence type="ECO:0000256" key="2">
    <source>
        <dbReference type="ARBA" id="ARBA00012621"/>
    </source>
</evidence>
<dbReference type="Proteomes" id="UP000245263">
    <property type="component" value="Chromosome 1"/>
</dbReference>
<dbReference type="EMBL" id="AP025028">
    <property type="protein sequence ID" value="BDA78344.1"/>
    <property type="molecule type" value="Genomic_DNA"/>
</dbReference>
<gene>
    <name evidence="9" type="primary">kdtA</name>
    <name evidence="9" type="ORF">LPTSP3_g12740</name>
</gene>
<evidence type="ECO:0000256" key="6">
    <source>
        <dbReference type="ARBA" id="ARBA00049183"/>
    </source>
</evidence>
<dbReference type="GO" id="GO:0016740">
    <property type="term" value="F:transferase activity"/>
    <property type="evidence" value="ECO:0007669"/>
    <property type="project" value="UniProtKB-KW"/>
</dbReference>
<keyword evidence="7" id="KW-0472">Membrane</keyword>
<evidence type="ECO:0000256" key="1">
    <source>
        <dbReference type="ARBA" id="ARBA00004713"/>
    </source>
</evidence>
<sequence length="402" mass="45874">MLLNKRKNSLTELLNSEEDARKKTVWLHASSVGELDQARALAAEIKKQNPSLFIIQSVYSDSVTDKQRIDPNFDRSFILPLDFPFAYDSVFKKFKPEKLIILAWDTWPNLLKTAYKYDCKSYLACASLSSGSGRKKGFVHSLTKASFQYLEGIYPSHPIMVDEFKTLASGHKIETLGDTRFESVLNRIESGTPPERFQTFLKKYKTEIESRKPILLGSTYSQCESYFLDFISHWSEENHPLPTFWIFPHKWEENRMKSFRSKLESITTVKTFSELTDKNSEYPKIVLVDELGILAFAYQFAKFAYVGGAFHHRVHNTIEPAAFGLTLVTGPKISNAPEAIVMQKLGGLAVCNDKKEYIDAFEKLILNPNLAKELGAKNRNFVLENKGASEKIYSRVFSNDPN</sequence>
<comment type="function">
    <text evidence="7">Involved in lipopolysaccharide (LPS) biosynthesis. Catalyzes the transfer of 3-deoxy-D-manno-octulosonate (Kdo) residue(s) from CMP-Kdo to lipid IV(A), the tetraacyldisaccharide-1,4'-bisphosphate precursor of lipid A.</text>
</comment>
<keyword evidence="7" id="KW-1003">Cell membrane</keyword>
<evidence type="ECO:0000256" key="5">
    <source>
        <dbReference type="ARBA" id="ARBA00031445"/>
    </source>
</evidence>
<dbReference type="Pfam" id="PF04413">
    <property type="entry name" value="Glycos_transf_N"/>
    <property type="match status" value="1"/>
</dbReference>
<name>A0ABN6KF08_9LEPT</name>
<feature type="domain" description="3-deoxy-D-manno-octulosonic-acid transferase N-terminal" evidence="8">
    <location>
        <begin position="19"/>
        <end position="182"/>
    </location>
</feature>
<keyword evidence="7" id="KW-0448">Lipopolysaccharide biosynthesis</keyword>
<comment type="catalytic activity">
    <reaction evidence="6 7">
        <text>lipid IVA (E. coli) + CMP-3-deoxy-beta-D-manno-octulosonate = alpha-Kdo-(2-&gt;6)-lipid IVA (E. coli) + CMP + H(+)</text>
        <dbReference type="Rhea" id="RHEA:28066"/>
        <dbReference type="ChEBI" id="CHEBI:15378"/>
        <dbReference type="ChEBI" id="CHEBI:58603"/>
        <dbReference type="ChEBI" id="CHEBI:60364"/>
        <dbReference type="ChEBI" id="CHEBI:60377"/>
        <dbReference type="ChEBI" id="CHEBI:85987"/>
        <dbReference type="EC" id="2.4.99.12"/>
    </reaction>
</comment>
<comment type="similarity">
    <text evidence="7">Belongs to the glycosyltransferase group 1 family.</text>
</comment>
<organism evidence="9 10">
    <name type="scientific">Leptospira kobayashii</name>
    <dbReference type="NCBI Taxonomy" id="1917830"/>
    <lineage>
        <taxon>Bacteria</taxon>
        <taxon>Pseudomonadati</taxon>
        <taxon>Spirochaetota</taxon>
        <taxon>Spirochaetia</taxon>
        <taxon>Leptospirales</taxon>
        <taxon>Leptospiraceae</taxon>
        <taxon>Leptospira</taxon>
    </lineage>
</organism>
<dbReference type="InterPro" id="IPR039901">
    <property type="entry name" value="Kdotransferase"/>
</dbReference>